<dbReference type="GO" id="GO:0005634">
    <property type="term" value="C:nucleus"/>
    <property type="evidence" value="ECO:0007669"/>
    <property type="project" value="UniProtKB-SubCell"/>
</dbReference>
<dbReference type="InterPro" id="IPR036915">
    <property type="entry name" value="Cyclin-like_sf"/>
</dbReference>
<name>A0A9X0CW74_9CNID</name>
<organism evidence="11 12">
    <name type="scientific">Desmophyllum pertusum</name>
    <dbReference type="NCBI Taxonomy" id="174260"/>
    <lineage>
        <taxon>Eukaryota</taxon>
        <taxon>Metazoa</taxon>
        <taxon>Cnidaria</taxon>
        <taxon>Anthozoa</taxon>
        <taxon>Hexacorallia</taxon>
        <taxon>Scleractinia</taxon>
        <taxon>Caryophylliina</taxon>
        <taxon>Caryophylliidae</taxon>
        <taxon>Desmophyllum</taxon>
    </lineage>
</organism>
<accession>A0A9X0CW74</accession>
<keyword evidence="12" id="KW-1185">Reference proteome</keyword>
<dbReference type="FunFam" id="1.10.472.10:FF:000024">
    <property type="entry name" value="G1/S-specific cyclin-E1"/>
    <property type="match status" value="1"/>
</dbReference>
<evidence type="ECO:0000256" key="3">
    <source>
        <dbReference type="ARBA" id="ARBA00022553"/>
    </source>
</evidence>
<evidence type="ECO:0000256" key="8">
    <source>
        <dbReference type="RuleBase" id="RU000383"/>
    </source>
</evidence>
<evidence type="ECO:0000259" key="9">
    <source>
        <dbReference type="SMART" id="SM00385"/>
    </source>
</evidence>
<evidence type="ECO:0000256" key="5">
    <source>
        <dbReference type="ARBA" id="ARBA00023127"/>
    </source>
</evidence>
<dbReference type="Pfam" id="PF00134">
    <property type="entry name" value="Cyclin_N"/>
    <property type="match status" value="1"/>
</dbReference>
<comment type="similarity">
    <text evidence="2">Belongs to the cyclin family. Cyclin E subfamily.</text>
</comment>
<evidence type="ECO:0000313" key="12">
    <source>
        <dbReference type="Proteomes" id="UP001163046"/>
    </source>
</evidence>
<keyword evidence="6" id="KW-0539">Nucleus</keyword>
<keyword evidence="7" id="KW-0131">Cell cycle</keyword>
<keyword evidence="4" id="KW-0132">Cell division</keyword>
<reference evidence="11" key="1">
    <citation type="submission" date="2023-01" db="EMBL/GenBank/DDBJ databases">
        <title>Genome assembly of the deep-sea coral Lophelia pertusa.</title>
        <authorList>
            <person name="Herrera S."/>
            <person name="Cordes E."/>
        </authorList>
    </citation>
    <scope>NUCLEOTIDE SEQUENCE</scope>
    <source>
        <strain evidence="11">USNM1676648</strain>
        <tissue evidence="11">Polyp</tissue>
    </source>
</reference>
<keyword evidence="3" id="KW-0597">Phosphoprotein</keyword>
<dbReference type="CDD" id="cd20520">
    <property type="entry name" value="CYCLIN_CCNE_rpt2"/>
    <property type="match status" value="1"/>
</dbReference>
<dbReference type="Proteomes" id="UP001163046">
    <property type="component" value="Unassembled WGS sequence"/>
</dbReference>
<dbReference type="Pfam" id="PF02984">
    <property type="entry name" value="Cyclin_C"/>
    <property type="match status" value="1"/>
</dbReference>
<dbReference type="SMART" id="SM00385">
    <property type="entry name" value="CYCLIN"/>
    <property type="match status" value="1"/>
</dbReference>
<evidence type="ECO:0000256" key="6">
    <source>
        <dbReference type="ARBA" id="ARBA00023242"/>
    </source>
</evidence>
<sequence>MASGSDCAAKELRHLSLEAVDEANTRKRKKDSCSRGAVNKRTRAGLQEKKVQMSVHTLCSAEGSISGFSRIETRSQRQLKALKEHTASNTLPERGKSASFTFSNYFIPVVKSVMPLPELDWADPKEVWAIMLQKDRKYCRDPLYFRRHSFLQPRMRAILLDWLTEVCEVYRLHRETYYLALDFVDRYLSIKHDIAKQRLQLVGTTALFIAAKIEEIYPPKLSEFAYVTDGACTENEILEEELLMLKGLNWNLSPLTVNSWLNIYLQLSCLASKNINTSNFNIPNYPQQQFVQVTQLLDLCILDVGSLQFSYSILAASAVSHMLPVNVEQATGHTWEELLPCIQWMKSFAQVTAEKGVATLRSFEQVLREDAHNIQTHAVDLASLDKAQALQSSYRSAATENRSTSPVIESFNPLTPPSSTKKPVVSSVLMIE</sequence>
<evidence type="ECO:0000259" key="10">
    <source>
        <dbReference type="SMART" id="SM01332"/>
    </source>
</evidence>
<feature type="domain" description="Cyclin-like" evidence="9">
    <location>
        <begin position="161"/>
        <end position="246"/>
    </location>
</feature>
<evidence type="ECO:0000256" key="2">
    <source>
        <dbReference type="ARBA" id="ARBA00007143"/>
    </source>
</evidence>
<dbReference type="AlphaFoldDB" id="A0A9X0CW74"/>
<dbReference type="InterPro" id="IPR004367">
    <property type="entry name" value="Cyclin_C-dom"/>
</dbReference>
<dbReference type="SMART" id="SM01332">
    <property type="entry name" value="Cyclin_C"/>
    <property type="match status" value="1"/>
</dbReference>
<proteinExistence type="inferred from homology"/>
<evidence type="ECO:0000313" key="11">
    <source>
        <dbReference type="EMBL" id="KAJ7376618.1"/>
    </source>
</evidence>
<dbReference type="EMBL" id="MU826394">
    <property type="protein sequence ID" value="KAJ7376618.1"/>
    <property type="molecule type" value="Genomic_DNA"/>
</dbReference>
<dbReference type="PANTHER" id="PTHR10177">
    <property type="entry name" value="CYCLINS"/>
    <property type="match status" value="1"/>
</dbReference>
<dbReference type="InterPro" id="IPR048258">
    <property type="entry name" value="Cyclins_cyclin-box"/>
</dbReference>
<gene>
    <name evidence="11" type="primary">CCNE1_1</name>
    <name evidence="11" type="ORF">OS493_033494</name>
</gene>
<dbReference type="Gene3D" id="1.10.472.10">
    <property type="entry name" value="Cyclin-like"/>
    <property type="match status" value="2"/>
</dbReference>
<comment type="caution">
    <text evidence="11">The sequence shown here is derived from an EMBL/GenBank/DDBJ whole genome shotgun (WGS) entry which is preliminary data.</text>
</comment>
<dbReference type="PROSITE" id="PS00292">
    <property type="entry name" value="CYCLINS"/>
    <property type="match status" value="1"/>
</dbReference>
<evidence type="ECO:0000256" key="1">
    <source>
        <dbReference type="ARBA" id="ARBA00004123"/>
    </source>
</evidence>
<dbReference type="InterPro" id="IPR006671">
    <property type="entry name" value="Cyclin_N"/>
</dbReference>
<protein>
    <submittedName>
        <fullName evidence="11">G1/S-specific cyclin-E1</fullName>
    </submittedName>
</protein>
<keyword evidence="5 8" id="KW-0195">Cyclin</keyword>
<evidence type="ECO:0000256" key="7">
    <source>
        <dbReference type="ARBA" id="ARBA00023306"/>
    </source>
</evidence>
<dbReference type="InterPro" id="IPR039361">
    <property type="entry name" value="Cyclin"/>
</dbReference>
<dbReference type="OrthoDB" id="5590282at2759"/>
<dbReference type="SUPFAM" id="SSF47954">
    <property type="entry name" value="Cyclin-like"/>
    <property type="match status" value="2"/>
</dbReference>
<dbReference type="GO" id="GO:0051301">
    <property type="term" value="P:cell division"/>
    <property type="evidence" value="ECO:0007669"/>
    <property type="project" value="UniProtKB-KW"/>
</dbReference>
<evidence type="ECO:0000256" key="4">
    <source>
        <dbReference type="ARBA" id="ARBA00022618"/>
    </source>
</evidence>
<dbReference type="InterPro" id="IPR013763">
    <property type="entry name" value="Cyclin-like_dom"/>
</dbReference>
<feature type="domain" description="Cyclin C-terminal" evidence="10">
    <location>
        <begin position="255"/>
        <end position="380"/>
    </location>
</feature>
<comment type="subcellular location">
    <subcellularLocation>
        <location evidence="1">Nucleus</location>
    </subcellularLocation>
</comment>